<feature type="domain" description="ABC3 transporter permease C-terminal" evidence="7">
    <location>
        <begin position="217"/>
        <end position="341"/>
    </location>
</feature>
<dbReference type="InterPro" id="IPR025857">
    <property type="entry name" value="MacB_PCD"/>
</dbReference>
<dbReference type="AlphaFoldDB" id="A0A1W6CW73"/>
<evidence type="ECO:0000256" key="6">
    <source>
        <dbReference type="SAM" id="Phobius"/>
    </source>
</evidence>
<keyword evidence="5 6" id="KW-0472">Membrane</keyword>
<evidence type="ECO:0000256" key="2">
    <source>
        <dbReference type="ARBA" id="ARBA00022475"/>
    </source>
</evidence>
<evidence type="ECO:0008006" key="11">
    <source>
        <dbReference type="Google" id="ProtNLM"/>
    </source>
</evidence>
<dbReference type="Pfam" id="PF12704">
    <property type="entry name" value="MacB_PCD"/>
    <property type="match status" value="1"/>
</dbReference>
<gene>
    <name evidence="9" type="ORF">B0A89_05145</name>
</gene>
<evidence type="ECO:0000259" key="8">
    <source>
        <dbReference type="Pfam" id="PF12704"/>
    </source>
</evidence>
<dbReference type="RefSeq" id="WP_085377218.1">
    <property type="nucleotide sequence ID" value="NZ_CP020612.1"/>
</dbReference>
<dbReference type="InterPro" id="IPR003838">
    <property type="entry name" value="ABC3_permease_C"/>
</dbReference>
<accession>A0A1W6CW73</accession>
<keyword evidence="3 6" id="KW-0812">Transmembrane</keyword>
<dbReference type="GO" id="GO:0005886">
    <property type="term" value="C:plasma membrane"/>
    <property type="evidence" value="ECO:0007669"/>
    <property type="project" value="UniProtKB-SubCell"/>
</dbReference>
<dbReference type="Pfam" id="PF02687">
    <property type="entry name" value="FtsX"/>
    <property type="match status" value="2"/>
</dbReference>
<comment type="subcellular location">
    <subcellularLocation>
        <location evidence="1">Cell membrane</location>
        <topology evidence="1">Multi-pass membrane protein</topology>
    </subcellularLocation>
</comment>
<feature type="transmembrane region" description="Helical" evidence="6">
    <location>
        <begin position="379"/>
        <end position="403"/>
    </location>
</feature>
<feature type="transmembrane region" description="Helical" evidence="6">
    <location>
        <begin position="313"/>
        <end position="332"/>
    </location>
</feature>
<evidence type="ECO:0000313" key="9">
    <source>
        <dbReference type="EMBL" id="ARJ69101.1"/>
    </source>
</evidence>
<evidence type="ECO:0000259" key="7">
    <source>
        <dbReference type="Pfam" id="PF02687"/>
    </source>
</evidence>
<feature type="domain" description="ABC3 transporter permease C-terminal" evidence="7">
    <location>
        <begin position="645"/>
        <end position="763"/>
    </location>
</feature>
<dbReference type="PANTHER" id="PTHR30287:SF2">
    <property type="entry name" value="BLL1001 PROTEIN"/>
    <property type="match status" value="1"/>
</dbReference>
<feature type="transmembrane region" description="Helical" evidence="6">
    <location>
        <begin position="279"/>
        <end position="301"/>
    </location>
</feature>
<dbReference type="InterPro" id="IPR038766">
    <property type="entry name" value="Membrane_comp_ABC_pdt"/>
</dbReference>
<evidence type="ECO:0000256" key="5">
    <source>
        <dbReference type="ARBA" id="ARBA00023136"/>
    </source>
</evidence>
<feature type="transmembrane region" description="Helical" evidence="6">
    <location>
        <begin position="637"/>
        <end position="663"/>
    </location>
</feature>
<evidence type="ECO:0000256" key="4">
    <source>
        <dbReference type="ARBA" id="ARBA00022989"/>
    </source>
</evidence>
<keyword evidence="2" id="KW-1003">Cell membrane</keyword>
<dbReference type="PANTHER" id="PTHR30287">
    <property type="entry name" value="MEMBRANE COMPONENT OF PREDICTED ABC SUPERFAMILY METABOLITE UPTAKE TRANSPORTER"/>
    <property type="match status" value="1"/>
</dbReference>
<evidence type="ECO:0000313" key="10">
    <source>
        <dbReference type="Proteomes" id="UP000193017"/>
    </source>
</evidence>
<dbReference type="STRING" id="1945662.B0A89_05145"/>
<feature type="transmembrane region" description="Helical" evidence="6">
    <location>
        <begin position="423"/>
        <end position="443"/>
    </location>
</feature>
<dbReference type="EMBL" id="CP020612">
    <property type="protein sequence ID" value="ARJ69101.1"/>
    <property type="molecule type" value="Genomic_DNA"/>
</dbReference>
<dbReference type="KEGG" id="pcon:B0A89_05145"/>
<evidence type="ECO:0000256" key="3">
    <source>
        <dbReference type="ARBA" id="ARBA00022692"/>
    </source>
</evidence>
<dbReference type="Proteomes" id="UP000193017">
    <property type="component" value="Chromosome"/>
</dbReference>
<protein>
    <recommendedName>
        <fullName evidence="11">ABC transporter permease</fullName>
    </recommendedName>
</protein>
<feature type="transmembrane region" description="Helical" evidence="6">
    <location>
        <begin position="352"/>
        <end position="372"/>
    </location>
</feature>
<proteinExistence type="predicted"/>
<feature type="transmembrane region" description="Helical" evidence="6">
    <location>
        <begin position="217"/>
        <end position="239"/>
    </location>
</feature>
<organism evidence="9 10">
    <name type="scientific">Paracoccus contaminans</name>
    <dbReference type="NCBI Taxonomy" id="1945662"/>
    <lineage>
        <taxon>Bacteria</taxon>
        <taxon>Pseudomonadati</taxon>
        <taxon>Pseudomonadota</taxon>
        <taxon>Alphaproteobacteria</taxon>
        <taxon>Rhodobacterales</taxon>
        <taxon>Paracoccaceae</taxon>
        <taxon>Paracoccus</taxon>
    </lineage>
</organism>
<feature type="transmembrane region" description="Helical" evidence="6">
    <location>
        <begin position="251"/>
        <end position="273"/>
    </location>
</feature>
<dbReference type="OrthoDB" id="343744at2"/>
<name>A0A1W6CW73_9RHOB</name>
<keyword evidence="10" id="KW-1185">Reference proteome</keyword>
<feature type="transmembrane region" description="Helical" evidence="6">
    <location>
        <begin position="733"/>
        <end position="756"/>
    </location>
</feature>
<keyword evidence="4 6" id="KW-1133">Transmembrane helix</keyword>
<feature type="domain" description="MacB-like periplasmic core" evidence="8">
    <location>
        <begin position="427"/>
        <end position="611"/>
    </location>
</feature>
<sequence length="774" mass="78286">MTRAILAALWSHWRRAPLQLATLVVGIALATGLWSGVQAINAEARAGFAAAEDGLRLGALARLVRPQGPALTMADFVALRRAGVLVSPMLRGPATVEGQAVDLIGLDPLTAPAGLWPQAGGIGPGIDPATVILGAAGPSRAGTLRSPDLPPGTAIADLGRAAELLGHETLDALLLIAPQPLGAPDPGSVLPGLQRIAPAAGTDPAALTESFRLNLSAFGALCFVVGLFIVRGTIGLAMAQRRRLLAVLRALGAPLALVGALMVAELALIALAAGAVGVALGYLVAVALMPGVSATLAGVYGAEVGSGVALRPAWWLGGIALAIAGTLVSAAGPLIAAARRPVLAAAAPARGWPWALGGAGLLAAAAGLLALGGGLVPTFAAIGALLLGAAALMPGLVRAMLHALPAGAAPLRAWAVAETRDQVPQMALAMTALLMALAANIGVGTMVDSFRTAFGGFLDQRLAAELYVAAPDGGTALRAALPAGVRALPIEHVAARVAGQPVEIHGVVDDTTYRRDWRLLAGAPGAWDAVQAGRGAVINEQLAHRAGIAPGAAIALPDGPAEVVGIVADYGNPLGQVIVSDSRYRALPDARPPERFALRTPDPAGTARALAAAGVPAEAVQTRAQVRNLSLRIFERTFAVTGALNALTLAVAGFAVLTALLTIADQRVRRLAPLWAMGVPRRALAALELGRVVLLAVLTALLALPVGLALGWILLARVNVAAFGWRLPFQPDLAAWAGLMALGIAAAGLAALWPAWRLARSSPRALIEVFSGDG</sequence>
<reference evidence="9 10" key="1">
    <citation type="submission" date="2017-03" db="EMBL/GenBank/DDBJ databases">
        <title>Genome sequence of Paracoccus contaminans isolated from a water microcosm.</title>
        <authorList>
            <person name="Aurass P."/>
            <person name="Karste S."/>
            <person name="Trost E."/>
            <person name="Glaeser S.P."/>
            <person name="Kaempfer P."/>
            <person name="Flieger A."/>
        </authorList>
    </citation>
    <scope>NUCLEOTIDE SEQUENCE [LARGE SCALE GENOMIC DNA]</scope>
    <source>
        <strain evidence="10">RKI 16-01929T\LMG 29738T\CCM 8701T\CIP 111112T</strain>
    </source>
</reference>
<evidence type="ECO:0000256" key="1">
    <source>
        <dbReference type="ARBA" id="ARBA00004651"/>
    </source>
</evidence>